<evidence type="ECO:0000256" key="1">
    <source>
        <dbReference type="ARBA" id="ARBA00022692"/>
    </source>
</evidence>
<dbReference type="CDD" id="cd17355">
    <property type="entry name" value="MFS_YcxA_like"/>
    <property type="match status" value="1"/>
</dbReference>
<dbReference type="InterPro" id="IPR036259">
    <property type="entry name" value="MFS_trans_sf"/>
</dbReference>
<dbReference type="PROSITE" id="PS50850">
    <property type="entry name" value="MFS"/>
    <property type="match status" value="1"/>
</dbReference>
<dbReference type="PANTHER" id="PTHR11360:SF284">
    <property type="entry name" value="EG:103B4.3 PROTEIN-RELATED"/>
    <property type="match status" value="1"/>
</dbReference>
<dbReference type="EMBL" id="BMKW01000011">
    <property type="protein sequence ID" value="GGJ30324.1"/>
    <property type="molecule type" value="Genomic_DNA"/>
</dbReference>
<feature type="transmembrane region" description="Helical" evidence="4">
    <location>
        <begin position="315"/>
        <end position="336"/>
    </location>
</feature>
<reference evidence="6" key="1">
    <citation type="journal article" date="2014" name="Int. J. Syst. Evol. Microbiol.">
        <title>Complete genome sequence of Corynebacterium casei LMG S-19264T (=DSM 44701T), isolated from a smear-ripened cheese.</title>
        <authorList>
            <consortium name="US DOE Joint Genome Institute (JGI-PGF)"/>
            <person name="Walter F."/>
            <person name="Albersmeier A."/>
            <person name="Kalinowski J."/>
            <person name="Ruckert C."/>
        </authorList>
    </citation>
    <scope>NUCLEOTIDE SEQUENCE</scope>
    <source>
        <strain evidence="6">CGMCC 1.3617</strain>
    </source>
</reference>
<keyword evidence="3 4" id="KW-0472">Membrane</keyword>
<feature type="transmembrane region" description="Helical" evidence="4">
    <location>
        <begin position="290"/>
        <end position="309"/>
    </location>
</feature>
<dbReference type="PANTHER" id="PTHR11360">
    <property type="entry name" value="MONOCARBOXYLATE TRANSPORTER"/>
    <property type="match status" value="1"/>
</dbReference>
<dbReference type="SUPFAM" id="SSF103473">
    <property type="entry name" value="MFS general substrate transporter"/>
    <property type="match status" value="1"/>
</dbReference>
<keyword evidence="2 4" id="KW-1133">Transmembrane helix</keyword>
<accession>A0A917NUT6</accession>
<feature type="transmembrane region" description="Helical" evidence="4">
    <location>
        <begin position="78"/>
        <end position="97"/>
    </location>
</feature>
<reference evidence="6" key="2">
    <citation type="submission" date="2020-09" db="EMBL/GenBank/DDBJ databases">
        <authorList>
            <person name="Sun Q."/>
            <person name="Zhou Y."/>
        </authorList>
    </citation>
    <scope>NUCLEOTIDE SEQUENCE</scope>
    <source>
        <strain evidence="6">CGMCC 1.3617</strain>
    </source>
</reference>
<dbReference type="Gene3D" id="1.20.1250.20">
    <property type="entry name" value="MFS general substrate transporter like domains"/>
    <property type="match status" value="2"/>
</dbReference>
<dbReference type="RefSeq" id="WP_188970459.1">
    <property type="nucleotide sequence ID" value="NZ_BMKW01000011.1"/>
</dbReference>
<dbReference type="AlphaFoldDB" id="A0A917NUT6"/>
<evidence type="ECO:0000256" key="3">
    <source>
        <dbReference type="ARBA" id="ARBA00023136"/>
    </source>
</evidence>
<keyword evidence="7" id="KW-1185">Reference proteome</keyword>
<evidence type="ECO:0000256" key="2">
    <source>
        <dbReference type="ARBA" id="ARBA00022989"/>
    </source>
</evidence>
<dbReference type="InterPro" id="IPR050327">
    <property type="entry name" value="Proton-linked_MCT"/>
</dbReference>
<feature type="transmembrane region" description="Helical" evidence="4">
    <location>
        <begin position="50"/>
        <end position="71"/>
    </location>
</feature>
<dbReference type="InterPro" id="IPR020846">
    <property type="entry name" value="MFS_dom"/>
</dbReference>
<comment type="caution">
    <text evidence="6">The sequence shown here is derived from an EMBL/GenBank/DDBJ whole genome shotgun (WGS) entry which is preliminary data.</text>
</comment>
<feature type="transmembrane region" description="Helical" evidence="4">
    <location>
        <begin position="382"/>
        <end position="401"/>
    </location>
</feature>
<gene>
    <name evidence="6" type="ORF">GCM10011320_42300</name>
</gene>
<feature type="transmembrane region" description="Helical" evidence="4">
    <location>
        <begin position="258"/>
        <end position="278"/>
    </location>
</feature>
<feature type="transmembrane region" description="Helical" evidence="4">
    <location>
        <begin position="12"/>
        <end position="38"/>
    </location>
</feature>
<keyword evidence="1 4" id="KW-0812">Transmembrane</keyword>
<feature type="transmembrane region" description="Helical" evidence="4">
    <location>
        <begin position="348"/>
        <end position="370"/>
    </location>
</feature>
<evidence type="ECO:0000259" key="5">
    <source>
        <dbReference type="PROSITE" id="PS50850"/>
    </source>
</evidence>
<evidence type="ECO:0000313" key="7">
    <source>
        <dbReference type="Proteomes" id="UP000661507"/>
    </source>
</evidence>
<dbReference type="Proteomes" id="UP000661507">
    <property type="component" value="Unassembled WGS sequence"/>
</dbReference>
<feature type="domain" description="Major facilitator superfamily (MFS) profile" evidence="5">
    <location>
        <begin position="9"/>
        <end position="406"/>
    </location>
</feature>
<feature type="transmembrane region" description="Helical" evidence="4">
    <location>
        <begin position="225"/>
        <end position="252"/>
    </location>
</feature>
<organism evidence="6 7">
    <name type="scientific">Neoroseomonas lacus</name>
    <dbReference type="NCBI Taxonomy" id="287609"/>
    <lineage>
        <taxon>Bacteria</taxon>
        <taxon>Pseudomonadati</taxon>
        <taxon>Pseudomonadota</taxon>
        <taxon>Alphaproteobacteria</taxon>
        <taxon>Acetobacterales</taxon>
        <taxon>Acetobacteraceae</taxon>
        <taxon>Neoroseomonas</taxon>
    </lineage>
</organism>
<proteinExistence type="predicted"/>
<dbReference type="Pfam" id="PF07690">
    <property type="entry name" value="MFS_1"/>
    <property type="match status" value="1"/>
</dbReference>
<name>A0A917NUT6_9PROT</name>
<evidence type="ECO:0000256" key="4">
    <source>
        <dbReference type="SAM" id="Phobius"/>
    </source>
</evidence>
<protein>
    <submittedName>
        <fullName evidence="6">MFS transporter</fullName>
    </submittedName>
</protein>
<sequence>MTARPSRQAWMVVAGGFLAFTVSASLMHAYTVFLLAFVADFAWSRAEASVAYSVGQVVGGVSSPLVGGLVDRLGARRMVLLGGCLLTLGLVGSAMATALWQMVFLYGVVMTLGASCIGMVVFVPLVSRLFVERRGLAISILQSANGFGRAVSAPVAQLLIDGVGWRGAYWMQAGAMAVLVVPLAALFRRAESALPPPVVPPAGSAPAIERAHDWTLADAMRTRHFWLLSLVYMLTSIGSFLVSLHQIAFAVGQGFDPLYAAFVLGTGALLALPGVIVTGSISDVVGREKAAILTYLISIVGVAAALGIHSGDQHVLLWVHACFFGITWGARGPAITAKTADLFGGKRLGTILGVITIGSGVGAGLGSWGAGLLFDLTGNYRVAFWLSMLAYALGAMFFWLVRKPVVRGAKKMEV</sequence>
<dbReference type="InterPro" id="IPR011701">
    <property type="entry name" value="MFS"/>
</dbReference>
<evidence type="ECO:0000313" key="6">
    <source>
        <dbReference type="EMBL" id="GGJ30324.1"/>
    </source>
</evidence>
<dbReference type="GO" id="GO:0022857">
    <property type="term" value="F:transmembrane transporter activity"/>
    <property type="evidence" value="ECO:0007669"/>
    <property type="project" value="InterPro"/>
</dbReference>
<feature type="transmembrane region" description="Helical" evidence="4">
    <location>
        <begin position="103"/>
        <end position="123"/>
    </location>
</feature>